<comment type="caution">
    <text evidence="1">The sequence shown here is derived from an EMBL/GenBank/DDBJ whole genome shotgun (WGS) entry which is preliminary data.</text>
</comment>
<gene>
    <name evidence="1" type="ORF">CTI12_AA495910</name>
</gene>
<dbReference type="EMBL" id="PKPP01009631">
    <property type="protein sequence ID" value="PWA47836.1"/>
    <property type="molecule type" value="Genomic_DNA"/>
</dbReference>
<sequence>MVEWHGSGALFRGMVQYGLVAWLCRWFSGNTLNASTLKTNNLNTCNLKAITLNTNNLSMYKLKAITLKTNNLNTYNLKAITLNTNTVKTNNLNTYKLKAITLKTNNLNTHKLKAITLNREHTKEEQAELLIRLQKQFEQGSQMAILIEVLSKPYMYLGRTIMAVGQVQ</sequence>
<proteinExistence type="predicted"/>
<dbReference type="AlphaFoldDB" id="A0A2U1LFS1"/>
<evidence type="ECO:0000313" key="2">
    <source>
        <dbReference type="Proteomes" id="UP000245207"/>
    </source>
</evidence>
<organism evidence="1 2">
    <name type="scientific">Artemisia annua</name>
    <name type="common">Sweet wormwood</name>
    <dbReference type="NCBI Taxonomy" id="35608"/>
    <lineage>
        <taxon>Eukaryota</taxon>
        <taxon>Viridiplantae</taxon>
        <taxon>Streptophyta</taxon>
        <taxon>Embryophyta</taxon>
        <taxon>Tracheophyta</taxon>
        <taxon>Spermatophyta</taxon>
        <taxon>Magnoliopsida</taxon>
        <taxon>eudicotyledons</taxon>
        <taxon>Gunneridae</taxon>
        <taxon>Pentapetalae</taxon>
        <taxon>asterids</taxon>
        <taxon>campanulids</taxon>
        <taxon>Asterales</taxon>
        <taxon>Asteraceae</taxon>
        <taxon>Asteroideae</taxon>
        <taxon>Anthemideae</taxon>
        <taxon>Artemisiinae</taxon>
        <taxon>Artemisia</taxon>
    </lineage>
</organism>
<dbReference type="Proteomes" id="UP000245207">
    <property type="component" value="Unassembled WGS sequence"/>
</dbReference>
<name>A0A2U1LFS1_ARTAN</name>
<evidence type="ECO:0000313" key="1">
    <source>
        <dbReference type="EMBL" id="PWA47836.1"/>
    </source>
</evidence>
<accession>A0A2U1LFS1</accession>
<protein>
    <submittedName>
        <fullName evidence="1">Involucrin</fullName>
    </submittedName>
</protein>
<reference evidence="1 2" key="1">
    <citation type="journal article" date="2018" name="Mol. Plant">
        <title>The genome of Artemisia annua provides insight into the evolution of Asteraceae family and artemisinin biosynthesis.</title>
        <authorList>
            <person name="Shen Q."/>
            <person name="Zhang L."/>
            <person name="Liao Z."/>
            <person name="Wang S."/>
            <person name="Yan T."/>
            <person name="Shi P."/>
            <person name="Liu M."/>
            <person name="Fu X."/>
            <person name="Pan Q."/>
            <person name="Wang Y."/>
            <person name="Lv Z."/>
            <person name="Lu X."/>
            <person name="Zhang F."/>
            <person name="Jiang W."/>
            <person name="Ma Y."/>
            <person name="Chen M."/>
            <person name="Hao X."/>
            <person name="Li L."/>
            <person name="Tang Y."/>
            <person name="Lv G."/>
            <person name="Zhou Y."/>
            <person name="Sun X."/>
            <person name="Brodelius P.E."/>
            <person name="Rose J.K.C."/>
            <person name="Tang K."/>
        </authorList>
    </citation>
    <scope>NUCLEOTIDE SEQUENCE [LARGE SCALE GENOMIC DNA]</scope>
    <source>
        <strain evidence="2">cv. Huhao1</strain>
        <tissue evidence="1">Leaf</tissue>
    </source>
</reference>
<keyword evidence="2" id="KW-1185">Reference proteome</keyword>